<reference evidence="2" key="1">
    <citation type="submission" date="2017-01" db="EMBL/GenBank/DDBJ databases">
        <authorList>
            <person name="Varghese N."/>
            <person name="Submissions S."/>
        </authorList>
    </citation>
    <scope>NUCLEOTIDE SEQUENCE [LARGE SCALE GENOMIC DNA]</scope>
    <source>
        <strain evidence="2">DSM 23145</strain>
    </source>
</reference>
<proteinExistence type="predicted"/>
<accession>A0A1N7NQX6</accession>
<protein>
    <submittedName>
        <fullName evidence="1">Uncharacterized protein</fullName>
    </submittedName>
</protein>
<keyword evidence="2" id="KW-1185">Reference proteome</keyword>
<evidence type="ECO:0000313" key="2">
    <source>
        <dbReference type="Proteomes" id="UP000185839"/>
    </source>
</evidence>
<sequence>MFDVGKEIDHGLWVNVCENVSSYEGEDDGFRVKSQFSIKVHQK</sequence>
<dbReference type="EMBL" id="FTOI01000016">
    <property type="protein sequence ID" value="SIT00785.1"/>
    <property type="molecule type" value="Genomic_DNA"/>
</dbReference>
<dbReference type="STRING" id="713588.SAMN05421789_11658"/>
<dbReference type="RefSeq" id="WP_262493370.1">
    <property type="nucleotide sequence ID" value="NZ_FTOI01000016.1"/>
</dbReference>
<dbReference type="AlphaFoldDB" id="A0A1N7NQX6"/>
<name>A0A1N7NQX6_9FLAO</name>
<evidence type="ECO:0000313" key="1">
    <source>
        <dbReference type="EMBL" id="SIT00785.1"/>
    </source>
</evidence>
<gene>
    <name evidence="1" type="ORF">SAMN05421789_11658</name>
</gene>
<organism evidence="1 2">
    <name type="scientific">Kaistella chaponensis</name>
    <dbReference type="NCBI Taxonomy" id="713588"/>
    <lineage>
        <taxon>Bacteria</taxon>
        <taxon>Pseudomonadati</taxon>
        <taxon>Bacteroidota</taxon>
        <taxon>Flavobacteriia</taxon>
        <taxon>Flavobacteriales</taxon>
        <taxon>Weeksellaceae</taxon>
        <taxon>Chryseobacterium group</taxon>
        <taxon>Kaistella</taxon>
    </lineage>
</organism>
<dbReference type="Proteomes" id="UP000185839">
    <property type="component" value="Unassembled WGS sequence"/>
</dbReference>